<name>A0A9Q8YD95_ENSAD</name>
<protein>
    <submittedName>
        <fullName evidence="2">Uncharacterized protein</fullName>
    </submittedName>
</protein>
<accession>A0A9Q8YD95</accession>
<keyword evidence="1" id="KW-0732">Signal</keyword>
<evidence type="ECO:0000313" key="2">
    <source>
        <dbReference type="EMBL" id="USJ26045.1"/>
    </source>
</evidence>
<organism evidence="2 3">
    <name type="scientific">Ensifer adhaerens</name>
    <name type="common">Sinorhizobium morelense</name>
    <dbReference type="NCBI Taxonomy" id="106592"/>
    <lineage>
        <taxon>Bacteria</taxon>
        <taxon>Pseudomonadati</taxon>
        <taxon>Pseudomonadota</taxon>
        <taxon>Alphaproteobacteria</taxon>
        <taxon>Hyphomicrobiales</taxon>
        <taxon>Rhizobiaceae</taxon>
        <taxon>Sinorhizobium/Ensifer group</taxon>
        <taxon>Ensifer</taxon>
    </lineage>
</organism>
<feature type="signal peptide" evidence="1">
    <location>
        <begin position="1"/>
        <end position="24"/>
    </location>
</feature>
<keyword evidence="2" id="KW-0614">Plasmid</keyword>
<evidence type="ECO:0000256" key="1">
    <source>
        <dbReference type="SAM" id="SignalP"/>
    </source>
</evidence>
<feature type="chain" id="PRO_5040452391" evidence="1">
    <location>
        <begin position="25"/>
        <end position="148"/>
    </location>
</feature>
<proteinExistence type="predicted"/>
<evidence type="ECO:0000313" key="3">
    <source>
        <dbReference type="Proteomes" id="UP001055460"/>
    </source>
</evidence>
<dbReference type="RefSeq" id="WP_090425993.1">
    <property type="nucleotide sequence ID" value="NZ_CAXURO020000002.1"/>
</dbReference>
<dbReference type="AlphaFoldDB" id="A0A9Q8YD95"/>
<geneLocation type="plasmid" evidence="2 3">
    <name>pA</name>
</geneLocation>
<dbReference type="EMBL" id="CP098808">
    <property type="protein sequence ID" value="USJ26045.1"/>
    <property type="molecule type" value="Genomic_DNA"/>
</dbReference>
<dbReference type="Proteomes" id="UP001055460">
    <property type="component" value="Plasmid pA"/>
</dbReference>
<gene>
    <name evidence="2" type="ORF">NE863_26685</name>
</gene>
<sequence length="148" mass="16393">MRSPFKTTTIATVALVLLSGAAFAADHHDFGRDNDKGAYTGDYYQGIFAQDDMATPAMPVYRTPTHIASTRLDHVLHELRVDNHRINADHEQGKLTAANYRKLEREDGAVRADAVKTAAAHHGMLPAQSYARLQGDVRHLDRDIARMA</sequence>
<reference evidence="2" key="1">
    <citation type="submission" date="2022-06" db="EMBL/GenBank/DDBJ databases">
        <title>Physiological and biochemical characterization and genomic elucidation of a strain of the genus Ensifer adhaerens M8 that combines arsenic oxidation and chromium reduction.</title>
        <authorList>
            <person name="Li X."/>
            <person name="Yu c."/>
        </authorList>
    </citation>
    <scope>NUCLEOTIDE SEQUENCE</scope>
    <source>
        <strain evidence="2">M8</strain>
        <plasmid evidence="2">pA</plasmid>
    </source>
</reference>